<name>A0ABU8SJI3_9LACO</name>
<feature type="transmembrane region" description="Helical" evidence="1">
    <location>
        <begin position="160"/>
        <end position="178"/>
    </location>
</feature>
<feature type="transmembrane region" description="Helical" evidence="1">
    <location>
        <begin position="12"/>
        <end position="31"/>
    </location>
</feature>
<proteinExistence type="predicted"/>
<accession>A0ABU8SJI3</accession>
<dbReference type="Proteomes" id="UP001370590">
    <property type="component" value="Unassembled WGS sequence"/>
</dbReference>
<reference evidence="2 3" key="1">
    <citation type="submission" date="2023-10" db="EMBL/GenBank/DDBJ databases">
        <title>Nicoliella lavandulae sp. nov. isolated from Lavandula angustifolia flowers.</title>
        <authorList>
            <person name="Alcantara C."/>
            <person name="Zuniga M."/>
            <person name="Landete J.M."/>
            <person name="Monedero V."/>
        </authorList>
    </citation>
    <scope>NUCLEOTIDE SEQUENCE [LARGE SCALE GENOMIC DNA]</scope>
    <source>
        <strain evidence="2 3">Es01</strain>
    </source>
</reference>
<organism evidence="2 3">
    <name type="scientific">Nicoliella lavandulae</name>
    <dbReference type="NCBI Taxonomy" id="3082954"/>
    <lineage>
        <taxon>Bacteria</taxon>
        <taxon>Bacillati</taxon>
        <taxon>Bacillota</taxon>
        <taxon>Bacilli</taxon>
        <taxon>Lactobacillales</taxon>
        <taxon>Lactobacillaceae</taxon>
        <taxon>Nicoliella</taxon>
    </lineage>
</organism>
<feature type="transmembrane region" description="Helical" evidence="1">
    <location>
        <begin position="190"/>
        <end position="216"/>
    </location>
</feature>
<dbReference type="EMBL" id="JAWMWH010000001">
    <property type="protein sequence ID" value="MEJ6400067.1"/>
    <property type="molecule type" value="Genomic_DNA"/>
</dbReference>
<evidence type="ECO:0008006" key="4">
    <source>
        <dbReference type="Google" id="ProtNLM"/>
    </source>
</evidence>
<dbReference type="RefSeq" id="WP_339959889.1">
    <property type="nucleotide sequence ID" value="NZ_JAWMWH010000001.1"/>
</dbReference>
<comment type="caution">
    <text evidence="2">The sequence shown here is derived from an EMBL/GenBank/DDBJ whole genome shotgun (WGS) entry which is preliminary data.</text>
</comment>
<keyword evidence="1" id="KW-0812">Transmembrane</keyword>
<protein>
    <recommendedName>
        <fullName evidence="4">Integral membrane protein</fullName>
    </recommendedName>
</protein>
<evidence type="ECO:0000256" key="1">
    <source>
        <dbReference type="SAM" id="Phobius"/>
    </source>
</evidence>
<evidence type="ECO:0000313" key="2">
    <source>
        <dbReference type="EMBL" id="MEJ6400067.1"/>
    </source>
</evidence>
<feature type="transmembrane region" description="Helical" evidence="1">
    <location>
        <begin position="52"/>
        <end position="73"/>
    </location>
</feature>
<evidence type="ECO:0000313" key="3">
    <source>
        <dbReference type="Proteomes" id="UP001370590"/>
    </source>
</evidence>
<keyword evidence="1" id="KW-1133">Transmembrane helix</keyword>
<keyword evidence="1" id="KW-0472">Membrane</keyword>
<feature type="transmembrane region" description="Helical" evidence="1">
    <location>
        <begin position="113"/>
        <end position="139"/>
    </location>
</feature>
<keyword evidence="3" id="KW-1185">Reference proteome</keyword>
<sequence length="250" mass="27777">MMENIGSLLIQNNLTAIIEVIVFPILFIICLRRISHSCKQLIANRYGLRGQIFFGWFGVVIHEFSHLIVALLFGHKITGFRLLHVPNGDGDNKLGYVNHSYNAKSSYQRTGNLFIGIAPIFGCAIALIIATSLLTPSLLQQMHALPNFQMDWQIFKLDRIWKLPVLIIIAGNISIGGFDLSDADLTHIKFGLIIIIGLIIVATSFATLLGVGSIYINWLHLFSTTVNGILFFSLVVVLISNGVIRLITNY</sequence>
<gene>
    <name evidence="2" type="ORF">R4146_02590</name>
</gene>
<feature type="transmembrane region" description="Helical" evidence="1">
    <location>
        <begin position="228"/>
        <end position="247"/>
    </location>
</feature>